<feature type="chain" id="PRO_5027850161" evidence="6">
    <location>
        <begin position="27"/>
        <end position="264"/>
    </location>
</feature>
<dbReference type="Pfam" id="PF01607">
    <property type="entry name" value="CBM_14"/>
    <property type="match status" value="3"/>
</dbReference>
<dbReference type="PANTHER" id="PTHR23301:SF107">
    <property type="entry name" value="LD20793P"/>
    <property type="match status" value="1"/>
</dbReference>
<dbReference type="InParanoid" id="A0A6P8ZIP8"/>
<keyword evidence="3" id="KW-0677">Repeat</keyword>
<evidence type="ECO:0000256" key="4">
    <source>
        <dbReference type="ARBA" id="ARBA00023157"/>
    </source>
</evidence>
<dbReference type="GeneID" id="117641001"/>
<proteinExistence type="predicted"/>
<keyword evidence="1" id="KW-0147">Chitin-binding</keyword>
<evidence type="ECO:0000313" key="8">
    <source>
        <dbReference type="Proteomes" id="UP000515158"/>
    </source>
</evidence>
<evidence type="ECO:0000256" key="2">
    <source>
        <dbReference type="ARBA" id="ARBA00022729"/>
    </source>
</evidence>
<keyword evidence="8" id="KW-1185">Reference proteome</keyword>
<evidence type="ECO:0000256" key="1">
    <source>
        <dbReference type="ARBA" id="ARBA00022669"/>
    </source>
</evidence>
<evidence type="ECO:0000256" key="3">
    <source>
        <dbReference type="ARBA" id="ARBA00022737"/>
    </source>
</evidence>
<dbReference type="InterPro" id="IPR002557">
    <property type="entry name" value="Chitin-bd_dom"/>
</dbReference>
<keyword evidence="5" id="KW-0325">Glycoprotein</keyword>
<feature type="domain" description="Chitin-binding type-2" evidence="7">
    <location>
        <begin position="34"/>
        <end position="95"/>
    </location>
</feature>
<dbReference type="PANTHER" id="PTHR23301">
    <property type="entry name" value="CHITIN BINDING PERITROPHIN-A"/>
    <property type="match status" value="1"/>
</dbReference>
<dbReference type="PROSITE" id="PS50940">
    <property type="entry name" value="CHIT_BIND_II"/>
    <property type="match status" value="3"/>
</dbReference>
<keyword evidence="4" id="KW-1015">Disulfide bond</keyword>
<evidence type="ECO:0000259" key="7">
    <source>
        <dbReference type="PROSITE" id="PS50940"/>
    </source>
</evidence>
<gene>
    <name evidence="9" type="primary">LOC117641001</name>
</gene>
<name>A0A6P8ZIP8_THRPL</name>
<sequence>MASRTALLLGTVAVLAVADLTGLAGGEQIAALPQVECPEKEGVQTYPHPELCDQFYLCSNGTLTLERCQNGLLFKGGPGATHHHCHYHWDVDCSSRSVELIPLSSDGCEYQFGLYSDPANACSGKYTRCEFGRPQLVDCPPGLAFDLAIHRCNWADQMEHAGCTAEQVIGFNCPSSPPSDPVSARFWPFPRFAIEGDCERLISCVNGHPRIVTCGDDMVVDDSTLMCEEPELVPNCQFVQRKKREASQEQGASSSNNRFENVVL</sequence>
<dbReference type="AlphaFoldDB" id="A0A6P8ZIP8"/>
<dbReference type="OrthoDB" id="6358068at2759"/>
<dbReference type="Gene3D" id="2.170.140.10">
    <property type="entry name" value="Chitin binding domain"/>
    <property type="match status" value="3"/>
</dbReference>
<dbReference type="KEGG" id="tpal:117641001"/>
<evidence type="ECO:0000313" key="9">
    <source>
        <dbReference type="RefSeq" id="XP_034233979.1"/>
    </source>
</evidence>
<organism evidence="9">
    <name type="scientific">Thrips palmi</name>
    <name type="common">Melon thrips</name>
    <dbReference type="NCBI Taxonomy" id="161013"/>
    <lineage>
        <taxon>Eukaryota</taxon>
        <taxon>Metazoa</taxon>
        <taxon>Ecdysozoa</taxon>
        <taxon>Arthropoda</taxon>
        <taxon>Hexapoda</taxon>
        <taxon>Insecta</taxon>
        <taxon>Pterygota</taxon>
        <taxon>Neoptera</taxon>
        <taxon>Paraneoptera</taxon>
        <taxon>Thysanoptera</taxon>
        <taxon>Terebrantia</taxon>
        <taxon>Thripoidea</taxon>
        <taxon>Thripidae</taxon>
        <taxon>Thrips</taxon>
    </lineage>
</organism>
<dbReference type="RefSeq" id="XP_034233979.1">
    <property type="nucleotide sequence ID" value="XM_034378088.1"/>
</dbReference>
<protein>
    <submittedName>
        <fullName evidence="9">Protein obstructor-E-like</fullName>
    </submittedName>
</protein>
<dbReference type="GO" id="GO:0005576">
    <property type="term" value="C:extracellular region"/>
    <property type="evidence" value="ECO:0007669"/>
    <property type="project" value="InterPro"/>
</dbReference>
<dbReference type="GO" id="GO:0008061">
    <property type="term" value="F:chitin binding"/>
    <property type="evidence" value="ECO:0007669"/>
    <property type="project" value="UniProtKB-KW"/>
</dbReference>
<dbReference type="SMART" id="SM00494">
    <property type="entry name" value="ChtBD2"/>
    <property type="match status" value="3"/>
</dbReference>
<dbReference type="SUPFAM" id="SSF57625">
    <property type="entry name" value="Invertebrate chitin-binding proteins"/>
    <property type="match status" value="3"/>
</dbReference>
<accession>A0A6P8ZIP8</accession>
<keyword evidence="2 6" id="KW-0732">Signal</keyword>
<reference evidence="9" key="1">
    <citation type="submission" date="2025-08" db="UniProtKB">
        <authorList>
            <consortium name="RefSeq"/>
        </authorList>
    </citation>
    <scope>IDENTIFICATION</scope>
    <source>
        <tissue evidence="9">Total insect</tissue>
    </source>
</reference>
<dbReference type="Proteomes" id="UP000515158">
    <property type="component" value="Unplaced"/>
</dbReference>
<feature type="domain" description="Chitin-binding type-2" evidence="7">
    <location>
        <begin position="170"/>
        <end position="238"/>
    </location>
</feature>
<feature type="domain" description="Chitin-binding type-2" evidence="7">
    <location>
        <begin position="105"/>
        <end position="165"/>
    </location>
</feature>
<feature type="signal peptide" evidence="6">
    <location>
        <begin position="1"/>
        <end position="26"/>
    </location>
</feature>
<dbReference type="InterPro" id="IPR036508">
    <property type="entry name" value="Chitin-bd_dom_sf"/>
</dbReference>
<evidence type="ECO:0000256" key="5">
    <source>
        <dbReference type="ARBA" id="ARBA00023180"/>
    </source>
</evidence>
<evidence type="ECO:0000256" key="6">
    <source>
        <dbReference type="SAM" id="SignalP"/>
    </source>
</evidence>
<dbReference type="InterPro" id="IPR051940">
    <property type="entry name" value="Chitin_bind-dev_reg"/>
</dbReference>